<keyword evidence="4" id="KW-0067">ATP-binding</keyword>
<dbReference type="InterPro" id="IPR027417">
    <property type="entry name" value="P-loop_NTPase"/>
</dbReference>
<proteinExistence type="inferred from homology"/>
<dbReference type="Pfam" id="PF21010">
    <property type="entry name" value="HA2_C"/>
    <property type="match status" value="1"/>
</dbReference>
<dbReference type="InterPro" id="IPR007502">
    <property type="entry name" value="Helicase-assoc_dom"/>
</dbReference>
<name>A0A4Y2GV67_ARAVE</name>
<accession>A0A4Y2GV67</accession>
<protein>
    <submittedName>
        <fullName evidence="9">ATP-dependent RNA helicase DHX30</fullName>
    </submittedName>
</protein>
<dbReference type="GO" id="GO:0002151">
    <property type="term" value="F:G-quadruplex RNA binding"/>
    <property type="evidence" value="ECO:0007669"/>
    <property type="project" value="TreeGrafter"/>
</dbReference>
<comment type="similarity">
    <text evidence="6">Belongs to the DExH box helicase family.</text>
</comment>
<keyword evidence="2" id="KW-0378">Hydrolase</keyword>
<evidence type="ECO:0000313" key="10">
    <source>
        <dbReference type="Proteomes" id="UP000499080"/>
    </source>
</evidence>
<evidence type="ECO:0000256" key="5">
    <source>
        <dbReference type="ARBA" id="ARBA00022884"/>
    </source>
</evidence>
<dbReference type="Proteomes" id="UP000499080">
    <property type="component" value="Unassembled WGS sequence"/>
</dbReference>
<comment type="caution">
    <text evidence="9">The sequence shown here is derived from an EMBL/GenBank/DDBJ whole genome shotgun (WGS) entry which is preliminary data.</text>
</comment>
<keyword evidence="5" id="KW-0694">RNA-binding</keyword>
<sequence length="1109" mass="126357">MPIRVSSNVSSPLPNVAHEYKHLVDEFPSPKKILWRLLNEAYIMTKNPDIKPIFTEDQILHAVTKQNVWKISINLRWPENFLVEGISSRKHEAETLAYLHACQKMKELALLDKDNKPLLPGKKHTFSSESIKSAKSDLLNIFQRIYIANGSNPDYLPKFENTTEEGIIGKETFWRCQLHLAYPEKKSFESCAMRSREAENIAAAEALLWLEKGKEFINSKKRLIHYSKEEEEKLFKTHSAPYSICIPSLIQEKMSSVLHRLNELVKEESSLSLPENSPIQEDSNSNLNEVQIRNLITDEIYCELSEAENINRSHQMFQKYISHFENSEPNVQEIRNVTSNLPIAQKKNEILKLVNENQVVVLSGETGCGKTTQVPQYILDEYIGKFKGANCNILISQPRRLSAISIAERIAYERGEQVGETVGYHVRLNKNLPKQSGAMLFCSTGMLLRKLCFNPNLDGISHVIVDEVHERNIQIDILLILLKHLLEANKNIKILIMSASFNTSVFSQYFNNCPVIHVPGNVYPVKEYFLEKLPPDLVGVHRYGKTYPILDVNLVANVINYVHNTQKKGAILCFLPGWDDILAVQNKLLEICEDPSELKICRAHSRLPHEEQKIIFEPVPDGIRKIILATNVAETSITINDVVYVVDSGLHKGTMFDGEQGIVSLGTQWITQANVRQRRGRAGRVQHGVCYHLFPQKALTDMEDYPKPEILRMPLESVILDCKLYCPDSKAEDFLSSALQPPSQSSLQIGVHELQMCGVLDENENLTDLGKVIVNFATHPRLSIALVYASFLGCLDPVLTICAVLTVSKEPFLNTLEDKSLIKTIKQGYDNYLFSDHLAMTKIFDAWNELNETSEAENFILQNLLDEQNLHFTRDLKSLFAESLFEAGIIDSPDAFLDPEDICNINRNHFPTIFSVLSAAFYPNVMKVIQGEISRGKIHKDSVIYSLIKGQRGYIQKESVACKEFELPSPWLVYFKALHSEARRMMMTSSVSSVPGICLLLFGGQQLAVVNEENNSDHNNVVLMLDNYKKLRFSCKKEETELLLLWRSQLRNIFRTYVETLKSPNNDLMSFYNEEFLPVLKEIISTPQVPFTKGQFYKFVNNELVSEEL</sequence>
<keyword evidence="1" id="KW-0547">Nucleotide-binding</keyword>
<dbReference type="GO" id="GO:0005524">
    <property type="term" value="F:ATP binding"/>
    <property type="evidence" value="ECO:0007669"/>
    <property type="project" value="UniProtKB-KW"/>
</dbReference>
<dbReference type="Gene3D" id="3.40.50.300">
    <property type="entry name" value="P-loop containing nucleotide triphosphate hydrolases"/>
    <property type="match status" value="2"/>
</dbReference>
<gene>
    <name evidence="9" type="primary">DHX30_1</name>
    <name evidence="9" type="ORF">AVEN_89198_1</name>
</gene>
<dbReference type="Gene3D" id="3.30.160.20">
    <property type="match status" value="2"/>
</dbReference>
<dbReference type="InterPro" id="IPR002464">
    <property type="entry name" value="DNA/RNA_helicase_DEAH_CS"/>
</dbReference>
<dbReference type="SMART" id="SM00487">
    <property type="entry name" value="DEXDc"/>
    <property type="match status" value="1"/>
</dbReference>
<evidence type="ECO:0000259" key="7">
    <source>
        <dbReference type="PROSITE" id="PS51192"/>
    </source>
</evidence>
<dbReference type="SMART" id="SM00490">
    <property type="entry name" value="HELICc"/>
    <property type="match status" value="1"/>
</dbReference>
<evidence type="ECO:0000259" key="8">
    <source>
        <dbReference type="PROSITE" id="PS51194"/>
    </source>
</evidence>
<dbReference type="Pfam" id="PF00271">
    <property type="entry name" value="Helicase_C"/>
    <property type="match status" value="1"/>
</dbReference>
<evidence type="ECO:0000313" key="9">
    <source>
        <dbReference type="EMBL" id="GBM56408.1"/>
    </source>
</evidence>
<evidence type="ECO:0000256" key="4">
    <source>
        <dbReference type="ARBA" id="ARBA00022840"/>
    </source>
</evidence>
<dbReference type="PANTHER" id="PTHR18934:SF257">
    <property type="entry name" value="ATP-DEPENDENT RNA HELICASE DHX30"/>
    <property type="match status" value="1"/>
</dbReference>
<dbReference type="PROSITE" id="PS00690">
    <property type="entry name" value="DEAH_ATP_HELICASE"/>
    <property type="match status" value="1"/>
</dbReference>
<dbReference type="GO" id="GO:0005634">
    <property type="term" value="C:nucleus"/>
    <property type="evidence" value="ECO:0007669"/>
    <property type="project" value="TreeGrafter"/>
</dbReference>
<dbReference type="OrthoDB" id="5600252at2759"/>
<dbReference type="InterPro" id="IPR011545">
    <property type="entry name" value="DEAD/DEAH_box_helicase_dom"/>
</dbReference>
<dbReference type="GO" id="GO:0016787">
    <property type="term" value="F:hydrolase activity"/>
    <property type="evidence" value="ECO:0007669"/>
    <property type="project" value="UniProtKB-KW"/>
</dbReference>
<evidence type="ECO:0000256" key="6">
    <source>
        <dbReference type="ARBA" id="ARBA00060772"/>
    </source>
</evidence>
<dbReference type="AlphaFoldDB" id="A0A4Y2GV67"/>
<evidence type="ECO:0000256" key="1">
    <source>
        <dbReference type="ARBA" id="ARBA00022741"/>
    </source>
</evidence>
<feature type="domain" description="Helicase ATP-binding" evidence="7">
    <location>
        <begin position="351"/>
        <end position="519"/>
    </location>
</feature>
<keyword evidence="3 9" id="KW-0347">Helicase</keyword>
<dbReference type="GO" id="GO:0003724">
    <property type="term" value="F:RNA helicase activity"/>
    <property type="evidence" value="ECO:0007669"/>
    <property type="project" value="TreeGrafter"/>
</dbReference>
<organism evidence="9 10">
    <name type="scientific">Araneus ventricosus</name>
    <name type="common">Orbweaver spider</name>
    <name type="synonym">Epeira ventricosa</name>
    <dbReference type="NCBI Taxonomy" id="182803"/>
    <lineage>
        <taxon>Eukaryota</taxon>
        <taxon>Metazoa</taxon>
        <taxon>Ecdysozoa</taxon>
        <taxon>Arthropoda</taxon>
        <taxon>Chelicerata</taxon>
        <taxon>Arachnida</taxon>
        <taxon>Araneae</taxon>
        <taxon>Araneomorphae</taxon>
        <taxon>Entelegynae</taxon>
        <taxon>Araneoidea</taxon>
        <taxon>Araneidae</taxon>
        <taxon>Araneus</taxon>
    </lineage>
</organism>
<dbReference type="SMART" id="SM00847">
    <property type="entry name" value="HA2"/>
    <property type="match status" value="1"/>
</dbReference>
<dbReference type="EMBL" id="BGPR01001544">
    <property type="protein sequence ID" value="GBM56408.1"/>
    <property type="molecule type" value="Genomic_DNA"/>
</dbReference>
<dbReference type="InterPro" id="IPR001650">
    <property type="entry name" value="Helicase_C-like"/>
</dbReference>
<dbReference type="PANTHER" id="PTHR18934">
    <property type="entry name" value="ATP-DEPENDENT RNA HELICASE"/>
    <property type="match status" value="1"/>
</dbReference>
<dbReference type="Gene3D" id="1.20.120.1080">
    <property type="match status" value="1"/>
</dbReference>
<dbReference type="GO" id="GO:0003678">
    <property type="term" value="F:DNA helicase activity"/>
    <property type="evidence" value="ECO:0007669"/>
    <property type="project" value="TreeGrafter"/>
</dbReference>
<feature type="domain" description="Helicase C-terminal" evidence="8">
    <location>
        <begin position="557"/>
        <end position="735"/>
    </location>
</feature>
<keyword evidence="10" id="KW-1185">Reference proteome</keyword>
<dbReference type="GO" id="GO:0005737">
    <property type="term" value="C:cytoplasm"/>
    <property type="evidence" value="ECO:0007669"/>
    <property type="project" value="TreeGrafter"/>
</dbReference>
<dbReference type="FunFam" id="3.40.50.300:FF:000526">
    <property type="entry name" value="DExH-box ATP-dependent RNA helicase DExH3"/>
    <property type="match status" value="1"/>
</dbReference>
<reference evidence="9 10" key="1">
    <citation type="journal article" date="2019" name="Sci. Rep.">
        <title>Orb-weaving spider Araneus ventricosus genome elucidates the spidroin gene catalogue.</title>
        <authorList>
            <person name="Kono N."/>
            <person name="Nakamura H."/>
            <person name="Ohtoshi R."/>
            <person name="Moran D.A.P."/>
            <person name="Shinohara A."/>
            <person name="Yoshida Y."/>
            <person name="Fujiwara M."/>
            <person name="Mori M."/>
            <person name="Tomita M."/>
            <person name="Arakawa K."/>
        </authorList>
    </citation>
    <scope>NUCLEOTIDE SEQUENCE [LARGE SCALE GENOMIC DNA]</scope>
</reference>
<evidence type="ECO:0000256" key="2">
    <source>
        <dbReference type="ARBA" id="ARBA00022801"/>
    </source>
</evidence>
<dbReference type="SUPFAM" id="SSF52540">
    <property type="entry name" value="P-loop containing nucleoside triphosphate hydrolases"/>
    <property type="match status" value="1"/>
</dbReference>
<dbReference type="CDD" id="cd18791">
    <property type="entry name" value="SF2_C_RHA"/>
    <property type="match status" value="1"/>
</dbReference>
<dbReference type="Pfam" id="PF00270">
    <property type="entry name" value="DEAD"/>
    <property type="match status" value="1"/>
</dbReference>
<dbReference type="PROSITE" id="PS51192">
    <property type="entry name" value="HELICASE_ATP_BIND_1"/>
    <property type="match status" value="1"/>
</dbReference>
<dbReference type="PROSITE" id="PS51194">
    <property type="entry name" value="HELICASE_CTER"/>
    <property type="match status" value="1"/>
</dbReference>
<evidence type="ECO:0000256" key="3">
    <source>
        <dbReference type="ARBA" id="ARBA00022806"/>
    </source>
</evidence>
<dbReference type="InterPro" id="IPR014001">
    <property type="entry name" value="Helicase_ATP-bd"/>
</dbReference>